<keyword evidence="4" id="KW-1185">Reference proteome</keyword>
<dbReference type="SUPFAM" id="SSF56112">
    <property type="entry name" value="Protein kinase-like (PK-like)"/>
    <property type="match status" value="2"/>
</dbReference>
<name>A0A7R9G911_9CRUS</name>
<dbReference type="InterPro" id="IPR011009">
    <property type="entry name" value="Kinase-like_dom_sf"/>
</dbReference>
<dbReference type="EMBL" id="CAJPEX010000159">
    <property type="protein sequence ID" value="CAG0913835.1"/>
    <property type="molecule type" value="Genomic_DNA"/>
</dbReference>
<dbReference type="PROSITE" id="PS50011">
    <property type="entry name" value="PROTEIN_KINASE_DOM"/>
    <property type="match status" value="1"/>
</dbReference>
<evidence type="ECO:0000313" key="3">
    <source>
        <dbReference type="EMBL" id="CAD7273683.1"/>
    </source>
</evidence>
<protein>
    <recommendedName>
        <fullName evidence="2">Protein kinase domain-containing protein</fullName>
    </recommendedName>
</protein>
<dbReference type="InterPro" id="IPR000719">
    <property type="entry name" value="Prot_kinase_dom"/>
</dbReference>
<dbReference type="AlphaFoldDB" id="A0A7R9G911"/>
<dbReference type="Gene3D" id="1.10.510.10">
    <property type="entry name" value="Transferase(Phosphotransferase) domain 1"/>
    <property type="match status" value="2"/>
</dbReference>
<dbReference type="PANTHER" id="PTHR48014:SF21">
    <property type="entry name" value="SERINE_THREONINE-PROTEIN KINASE FRAY2"/>
    <property type="match status" value="1"/>
</dbReference>
<comment type="similarity">
    <text evidence="1">Belongs to the protein kinase superfamily. STE Ser/Thr protein kinase family. STE20 subfamily.</text>
</comment>
<sequence>MTLACAVRSDSSSSASNPFLPELSSKISDYVMQNPISPCFNSRGVVSHVLIDDRDFAVRRYGLDGMSSVEFRRIREEVRRVKGELRHPNILPYLHVFAVNDYNGEKGFLDPGPQIWIVTPMCDQGSALDLLSFYPEGLPEKAISYIGQNVLRALAYIHEKGYVHRAEEVRRVKGELRHPNILPYLHVFAVNDYNGEKGFLDPGPQIWIVTPMCDQGSALDLLSFYPEGLPEKAISYIGQNVLRALAYIHEKGYVHRAVKASHVLLCSDGRVLLTGLRCCVSYKDPRLGEYGEFARSVSQDPEFSGFCIDTGSTKIWRSAGLVHHYPCDDATSLLPWMAPEILEQSMEGYGTSSDIYSFGILCCELGNGEAPYVGLGLTMLLLEKLRGSPPYLLDASTFAPGNQAGNKDSGVGDSVACSETAGASSNMVSVLAQEAVYRQRGLSASFHDVTDRCLFRNPGDRPTAVELLDNYPFLHPGFLSSSQRAGSSTSLLNKCRAVSSVSVSSRVDVKFGMPEDLVKVFKSAAGLSERVRRRNHSGASKDQEPTMSVKLTAGNVPGSEDFTWDFS</sequence>
<feature type="domain" description="Protein kinase" evidence="2">
    <location>
        <begin position="25"/>
        <end position="474"/>
    </location>
</feature>
<gene>
    <name evidence="3" type="ORF">NMOB1V02_LOCUS1557</name>
</gene>
<organism evidence="3">
    <name type="scientific">Notodromas monacha</name>
    <dbReference type="NCBI Taxonomy" id="399045"/>
    <lineage>
        <taxon>Eukaryota</taxon>
        <taxon>Metazoa</taxon>
        <taxon>Ecdysozoa</taxon>
        <taxon>Arthropoda</taxon>
        <taxon>Crustacea</taxon>
        <taxon>Oligostraca</taxon>
        <taxon>Ostracoda</taxon>
        <taxon>Podocopa</taxon>
        <taxon>Podocopida</taxon>
        <taxon>Cypridocopina</taxon>
        <taxon>Cypridoidea</taxon>
        <taxon>Cyprididae</taxon>
        <taxon>Notodromas</taxon>
    </lineage>
</organism>
<evidence type="ECO:0000256" key="1">
    <source>
        <dbReference type="ARBA" id="ARBA00008874"/>
    </source>
</evidence>
<accession>A0A7R9G911</accession>
<dbReference type="GO" id="GO:0043539">
    <property type="term" value="F:protein serine/threonine kinase activator activity"/>
    <property type="evidence" value="ECO:0007669"/>
    <property type="project" value="InterPro"/>
</dbReference>
<proteinExistence type="inferred from homology"/>
<dbReference type="GO" id="GO:0006611">
    <property type="term" value="P:protein export from nucleus"/>
    <property type="evidence" value="ECO:0007669"/>
    <property type="project" value="TreeGrafter"/>
</dbReference>
<dbReference type="EMBL" id="OA882196">
    <property type="protein sequence ID" value="CAD7273683.1"/>
    <property type="molecule type" value="Genomic_DNA"/>
</dbReference>
<evidence type="ECO:0000259" key="2">
    <source>
        <dbReference type="PROSITE" id="PS50011"/>
    </source>
</evidence>
<reference evidence="3" key="1">
    <citation type="submission" date="2020-11" db="EMBL/GenBank/DDBJ databases">
        <authorList>
            <person name="Tran Van P."/>
        </authorList>
    </citation>
    <scope>NUCLEOTIDE SEQUENCE</scope>
</reference>
<dbReference type="GO" id="GO:0005524">
    <property type="term" value="F:ATP binding"/>
    <property type="evidence" value="ECO:0007669"/>
    <property type="project" value="InterPro"/>
</dbReference>
<dbReference type="GO" id="GO:1902554">
    <property type="term" value="C:serine/threonine protein kinase complex"/>
    <property type="evidence" value="ECO:0007669"/>
    <property type="project" value="TreeGrafter"/>
</dbReference>
<dbReference type="OrthoDB" id="840771at2759"/>
<dbReference type="GO" id="GO:0004672">
    <property type="term" value="F:protein kinase activity"/>
    <property type="evidence" value="ECO:0007669"/>
    <property type="project" value="InterPro"/>
</dbReference>
<evidence type="ECO:0000313" key="4">
    <source>
        <dbReference type="Proteomes" id="UP000678499"/>
    </source>
</evidence>
<dbReference type="InterPro" id="IPR047173">
    <property type="entry name" value="STRAD_A/B-like"/>
</dbReference>
<dbReference type="PANTHER" id="PTHR48014">
    <property type="entry name" value="SERINE/THREONINE-PROTEIN KINASE FRAY2"/>
    <property type="match status" value="1"/>
</dbReference>
<dbReference type="Proteomes" id="UP000678499">
    <property type="component" value="Unassembled WGS sequence"/>
</dbReference>
<dbReference type="Pfam" id="PF00069">
    <property type="entry name" value="Pkinase"/>
    <property type="match status" value="1"/>
</dbReference>